<sequence>MHPQVPRDTCNNGFNLALIHPFYSEMEKNKSISPPGPPILSPQEAVSNVSSIEQLSSFIPQCFSLLSCFFPQQCSVLANAFMLNIINQRSVPPLPSESTPLTASSCRKLCKAKASLKYPEASTQLEWHKVEQRHLSLDARLRDNNISV</sequence>
<organism evidence="1 2">
    <name type="scientific">Podarcis lilfordi</name>
    <name type="common">Lilford's wall lizard</name>
    <dbReference type="NCBI Taxonomy" id="74358"/>
    <lineage>
        <taxon>Eukaryota</taxon>
        <taxon>Metazoa</taxon>
        <taxon>Chordata</taxon>
        <taxon>Craniata</taxon>
        <taxon>Vertebrata</taxon>
        <taxon>Euteleostomi</taxon>
        <taxon>Lepidosauria</taxon>
        <taxon>Squamata</taxon>
        <taxon>Bifurcata</taxon>
        <taxon>Unidentata</taxon>
        <taxon>Episquamata</taxon>
        <taxon>Laterata</taxon>
        <taxon>Lacertibaenia</taxon>
        <taxon>Lacertidae</taxon>
        <taxon>Podarcis</taxon>
    </lineage>
</organism>
<accession>A0AA35KC03</accession>
<dbReference type="AlphaFoldDB" id="A0AA35KC03"/>
<reference evidence="1" key="1">
    <citation type="submission" date="2022-12" db="EMBL/GenBank/DDBJ databases">
        <authorList>
            <person name="Alioto T."/>
            <person name="Alioto T."/>
            <person name="Gomez Garrido J."/>
        </authorList>
    </citation>
    <scope>NUCLEOTIDE SEQUENCE</scope>
</reference>
<evidence type="ECO:0000313" key="2">
    <source>
        <dbReference type="Proteomes" id="UP001178461"/>
    </source>
</evidence>
<protein>
    <submittedName>
        <fullName evidence="1">Uncharacterized protein</fullName>
    </submittedName>
</protein>
<keyword evidence="2" id="KW-1185">Reference proteome</keyword>
<name>A0AA35KC03_9SAUR</name>
<gene>
    <name evidence="1" type="ORF">PODLI_1B014795</name>
</gene>
<evidence type="ECO:0000313" key="1">
    <source>
        <dbReference type="EMBL" id="CAI5774826.1"/>
    </source>
</evidence>
<proteinExistence type="predicted"/>
<dbReference type="Proteomes" id="UP001178461">
    <property type="component" value="Chromosome 5"/>
</dbReference>
<dbReference type="EMBL" id="OX395130">
    <property type="protein sequence ID" value="CAI5774826.1"/>
    <property type="molecule type" value="Genomic_DNA"/>
</dbReference>